<keyword evidence="5 7" id="KW-1133">Transmembrane helix</keyword>
<dbReference type="PANTHER" id="PTHR30193:SF41">
    <property type="entry name" value="DIACETYLCHITOBIOSE UPTAKE SYSTEM PERMEASE PROTEIN NGCF"/>
    <property type="match status" value="1"/>
</dbReference>
<evidence type="ECO:0000256" key="5">
    <source>
        <dbReference type="ARBA" id="ARBA00022989"/>
    </source>
</evidence>
<keyword evidence="11" id="KW-1185">Reference proteome</keyword>
<accession>A0A8J3QYL9</accession>
<evidence type="ECO:0000256" key="8">
    <source>
        <dbReference type="SAM" id="MobiDB-lite"/>
    </source>
</evidence>
<comment type="subcellular location">
    <subcellularLocation>
        <location evidence="1 7">Cell membrane</location>
        <topology evidence="1 7">Multi-pass membrane protein</topology>
    </subcellularLocation>
</comment>
<dbReference type="PANTHER" id="PTHR30193">
    <property type="entry name" value="ABC TRANSPORTER PERMEASE PROTEIN"/>
    <property type="match status" value="1"/>
</dbReference>
<comment type="caution">
    <text evidence="10">The sequence shown here is derived from an EMBL/GenBank/DDBJ whole genome shotgun (WGS) entry which is preliminary data.</text>
</comment>
<gene>
    <name evidence="10" type="ORF">Raf01_78260</name>
</gene>
<dbReference type="AlphaFoldDB" id="A0A8J3QYL9"/>
<evidence type="ECO:0000256" key="3">
    <source>
        <dbReference type="ARBA" id="ARBA00022475"/>
    </source>
</evidence>
<dbReference type="InterPro" id="IPR035906">
    <property type="entry name" value="MetI-like_sf"/>
</dbReference>
<keyword evidence="4 7" id="KW-0812">Transmembrane</keyword>
<dbReference type="Pfam" id="PF00528">
    <property type="entry name" value="BPD_transp_1"/>
    <property type="match status" value="1"/>
</dbReference>
<sequence length="317" mass="34644">MSLDFIQTRRPASATSPLADARRRRQRADPRGRRKWTGLLYIAPAFLVYVLFVVLPGLHTVYLSMFNWDGITPATWAGLGNYRAVVSDPLLRGAIEHALVLIVFFAVLPITLGLLLAALLARHRRRGMTFFRVIFFLPQIVPLVAVGITWRWMYTEDGAVNQILRFFGLARTTRAWLGDFHLALLAVGLIGTWTLAGLCMMLFLSGVQKIDPALYEAARIDGAGTVREFWAVTLPGLLSEIRVALTVTIIAALASFDIVYVSTNGAPGNQTTVPGLLVYRLAFTDERIGLAAALGVVLTGLILVVVAAISVGIRSEA</sequence>
<keyword evidence="6 7" id="KW-0472">Membrane</keyword>
<dbReference type="Gene3D" id="1.10.3720.10">
    <property type="entry name" value="MetI-like"/>
    <property type="match status" value="1"/>
</dbReference>
<keyword evidence="3" id="KW-1003">Cell membrane</keyword>
<comment type="similarity">
    <text evidence="7">Belongs to the binding-protein-dependent transport system permease family.</text>
</comment>
<evidence type="ECO:0000256" key="2">
    <source>
        <dbReference type="ARBA" id="ARBA00022448"/>
    </source>
</evidence>
<evidence type="ECO:0000259" key="9">
    <source>
        <dbReference type="PROSITE" id="PS50928"/>
    </source>
</evidence>
<evidence type="ECO:0000256" key="4">
    <source>
        <dbReference type="ARBA" id="ARBA00022692"/>
    </source>
</evidence>
<feature type="transmembrane region" description="Helical" evidence="7">
    <location>
        <begin position="133"/>
        <end position="153"/>
    </location>
</feature>
<reference evidence="10" key="1">
    <citation type="submission" date="2021-01" db="EMBL/GenBank/DDBJ databases">
        <title>Whole genome shotgun sequence of Rugosimonospora africana NBRC 104875.</title>
        <authorList>
            <person name="Komaki H."/>
            <person name="Tamura T."/>
        </authorList>
    </citation>
    <scope>NUCLEOTIDE SEQUENCE</scope>
    <source>
        <strain evidence="10">NBRC 104875</strain>
    </source>
</reference>
<evidence type="ECO:0000256" key="1">
    <source>
        <dbReference type="ARBA" id="ARBA00004651"/>
    </source>
</evidence>
<dbReference type="SUPFAM" id="SSF161098">
    <property type="entry name" value="MetI-like"/>
    <property type="match status" value="1"/>
</dbReference>
<protein>
    <submittedName>
        <fullName evidence="10">ABC transporter permease</fullName>
    </submittedName>
</protein>
<dbReference type="InterPro" id="IPR000515">
    <property type="entry name" value="MetI-like"/>
</dbReference>
<evidence type="ECO:0000313" key="11">
    <source>
        <dbReference type="Proteomes" id="UP000642748"/>
    </source>
</evidence>
<name>A0A8J3QYL9_9ACTN</name>
<dbReference type="GO" id="GO:0055085">
    <property type="term" value="P:transmembrane transport"/>
    <property type="evidence" value="ECO:0007669"/>
    <property type="project" value="InterPro"/>
</dbReference>
<dbReference type="CDD" id="cd06261">
    <property type="entry name" value="TM_PBP2"/>
    <property type="match status" value="1"/>
</dbReference>
<feature type="transmembrane region" description="Helical" evidence="7">
    <location>
        <begin position="98"/>
        <end position="121"/>
    </location>
</feature>
<dbReference type="EMBL" id="BONZ01000083">
    <property type="protein sequence ID" value="GIH19654.1"/>
    <property type="molecule type" value="Genomic_DNA"/>
</dbReference>
<dbReference type="GO" id="GO:0005886">
    <property type="term" value="C:plasma membrane"/>
    <property type="evidence" value="ECO:0007669"/>
    <property type="project" value="UniProtKB-SubCell"/>
</dbReference>
<feature type="transmembrane region" description="Helical" evidence="7">
    <location>
        <begin position="288"/>
        <end position="313"/>
    </location>
</feature>
<feature type="domain" description="ABC transmembrane type-1" evidence="9">
    <location>
        <begin position="95"/>
        <end position="309"/>
    </location>
</feature>
<evidence type="ECO:0000313" key="10">
    <source>
        <dbReference type="EMBL" id="GIH19654.1"/>
    </source>
</evidence>
<dbReference type="RefSeq" id="WP_239134305.1">
    <property type="nucleotide sequence ID" value="NZ_BONZ01000083.1"/>
</dbReference>
<evidence type="ECO:0000256" key="7">
    <source>
        <dbReference type="RuleBase" id="RU363032"/>
    </source>
</evidence>
<feature type="transmembrane region" description="Helical" evidence="7">
    <location>
        <begin position="39"/>
        <end position="58"/>
    </location>
</feature>
<dbReference type="InterPro" id="IPR051393">
    <property type="entry name" value="ABC_transporter_permease"/>
</dbReference>
<evidence type="ECO:0000256" key="6">
    <source>
        <dbReference type="ARBA" id="ARBA00023136"/>
    </source>
</evidence>
<feature type="region of interest" description="Disordered" evidence="8">
    <location>
        <begin position="1"/>
        <end position="29"/>
    </location>
</feature>
<dbReference type="PROSITE" id="PS50928">
    <property type="entry name" value="ABC_TM1"/>
    <property type="match status" value="1"/>
</dbReference>
<dbReference type="Proteomes" id="UP000642748">
    <property type="component" value="Unassembled WGS sequence"/>
</dbReference>
<proteinExistence type="inferred from homology"/>
<feature type="transmembrane region" description="Helical" evidence="7">
    <location>
        <begin position="180"/>
        <end position="204"/>
    </location>
</feature>
<keyword evidence="2 7" id="KW-0813">Transport</keyword>
<organism evidence="10 11">
    <name type="scientific">Rugosimonospora africana</name>
    <dbReference type="NCBI Taxonomy" id="556532"/>
    <lineage>
        <taxon>Bacteria</taxon>
        <taxon>Bacillati</taxon>
        <taxon>Actinomycetota</taxon>
        <taxon>Actinomycetes</taxon>
        <taxon>Micromonosporales</taxon>
        <taxon>Micromonosporaceae</taxon>
        <taxon>Rugosimonospora</taxon>
    </lineage>
</organism>